<accession>A0A857JBF3</accession>
<proteinExistence type="predicted"/>
<dbReference type="Pfam" id="PF03837">
    <property type="entry name" value="RecT"/>
    <property type="match status" value="1"/>
</dbReference>
<keyword evidence="2" id="KW-1185">Reference proteome</keyword>
<dbReference type="EMBL" id="CP047650">
    <property type="protein sequence ID" value="QHJ00079.1"/>
    <property type="molecule type" value="Genomic_DNA"/>
</dbReference>
<evidence type="ECO:0000313" key="1">
    <source>
        <dbReference type="EMBL" id="QHJ00079.1"/>
    </source>
</evidence>
<dbReference type="RefSeq" id="WP_160553889.1">
    <property type="nucleotide sequence ID" value="NZ_CP047650.1"/>
</dbReference>
<organism evidence="1 2">
    <name type="scientific">Xylophilus rhododendri</name>
    <dbReference type="NCBI Taxonomy" id="2697032"/>
    <lineage>
        <taxon>Bacteria</taxon>
        <taxon>Pseudomonadati</taxon>
        <taxon>Pseudomonadota</taxon>
        <taxon>Betaproteobacteria</taxon>
        <taxon>Burkholderiales</taxon>
        <taxon>Xylophilus</taxon>
    </lineage>
</organism>
<protein>
    <submittedName>
        <fullName evidence="1">Recombinase RecT</fullName>
    </submittedName>
</protein>
<dbReference type="GO" id="GO:0003677">
    <property type="term" value="F:DNA binding"/>
    <property type="evidence" value="ECO:0007669"/>
    <property type="project" value="InterPro"/>
</dbReference>
<evidence type="ECO:0000313" key="2">
    <source>
        <dbReference type="Proteomes" id="UP000464787"/>
    </source>
</evidence>
<dbReference type="GO" id="GO:0006259">
    <property type="term" value="P:DNA metabolic process"/>
    <property type="evidence" value="ECO:0007669"/>
    <property type="project" value="InterPro"/>
</dbReference>
<dbReference type="InterPro" id="IPR018330">
    <property type="entry name" value="RecT_fam"/>
</dbReference>
<sequence>MNASTQSETSALAVRSASAGALLMDDASMQRLERLSDLMAAGKVTVPQHLRGSAGDCFAIALQSMQWGMNPFAVAQKTFLVSGVLGYEAQLVAAVINSSGAVQDRFHFEWFGEWTKIVGKFKEVESRTKKDDNGHPKKYIVPAWQQADEHGLGVRVWATIKGEAEPRVLEILMTQARTRNSTLWTEDPKQQIAYLAQKRWARLFTPDVILGVYTPDELGEPAERFMGMAEVVGAPPPPPPPAAPEAWPDEAFKARMPKWQKAVDNGSGPDEIISFAESKGLLSEDQKAAIRALKPTAVATVKVTYAQVADGIRLATNLDQLATAADLIGEVSDPEQRKELTAQHDARHFDLS</sequence>
<dbReference type="Proteomes" id="UP000464787">
    <property type="component" value="Chromosome"/>
</dbReference>
<gene>
    <name evidence="1" type="ORF">GT347_20105</name>
</gene>
<name>A0A857JBF3_9BURK</name>
<dbReference type="AlphaFoldDB" id="A0A857JBF3"/>
<reference evidence="1 2" key="1">
    <citation type="submission" date="2020-01" db="EMBL/GenBank/DDBJ databases">
        <title>Genome sequencing of strain KACC 21265.</title>
        <authorList>
            <person name="Heo J."/>
            <person name="Kim S.-J."/>
            <person name="Kim J.-S."/>
            <person name="Hong S.-B."/>
            <person name="Kwon S.-W."/>
        </authorList>
    </citation>
    <scope>NUCLEOTIDE SEQUENCE [LARGE SCALE GENOMIC DNA]</scope>
    <source>
        <strain evidence="1 2">KACC 21265</strain>
    </source>
</reference>
<dbReference type="KEGG" id="xyk:GT347_20105"/>